<gene>
    <name evidence="2" type="ORF">BCR39DRAFT_531972</name>
</gene>
<keyword evidence="3" id="KW-1185">Reference proteome</keyword>
<dbReference type="OrthoDB" id="337486at2759"/>
<dbReference type="InterPro" id="IPR007218">
    <property type="entry name" value="DNA_pol_delta_4"/>
</dbReference>
<feature type="region of interest" description="Disordered" evidence="1">
    <location>
        <begin position="1"/>
        <end position="116"/>
    </location>
</feature>
<dbReference type="PANTHER" id="PTHR14303:SF0">
    <property type="entry name" value="DNA POLYMERASE DELTA SUBUNIT 4"/>
    <property type="match status" value="1"/>
</dbReference>
<feature type="compositionally biased region" description="Polar residues" evidence="1">
    <location>
        <begin position="53"/>
        <end position="70"/>
    </location>
</feature>
<dbReference type="AlphaFoldDB" id="A0A1Y2B4W8"/>
<proteinExistence type="predicted"/>
<dbReference type="Pfam" id="PF04081">
    <property type="entry name" value="DNA_pol_delta_4"/>
    <property type="match status" value="1"/>
</dbReference>
<dbReference type="InParanoid" id="A0A1Y2B4W8"/>
<feature type="compositionally biased region" description="Low complexity" evidence="1">
    <location>
        <begin position="33"/>
        <end position="52"/>
    </location>
</feature>
<feature type="non-terminal residue" evidence="2">
    <location>
        <position position="215"/>
    </location>
</feature>
<name>A0A1Y2B4W8_9TREE</name>
<sequence length="215" mass="24341">MPPKKTGSSKAKRSSILAQPTLSFQSRIPSGHSSKPTLKSRTSTSTSSDLSKVGQQVRRSQTVSIGSTPEPTEDDHDRSREEILLTPKNDDSHVQSQGRRERERDVQGQGALIDRAQLDPKDKKWDKVKKECKVAMGGMKAIHAQQGVDNDIHNILRVFDMTSKYGPSIGITRLQRWERAKKWGLNPPEEIRLILQTQQGVDDVRYRENVLYTWL</sequence>
<accession>A0A1Y2B4W8</accession>
<evidence type="ECO:0000256" key="1">
    <source>
        <dbReference type="SAM" id="MobiDB-lite"/>
    </source>
</evidence>
<evidence type="ECO:0000313" key="2">
    <source>
        <dbReference type="EMBL" id="ORY29527.1"/>
    </source>
</evidence>
<comment type="caution">
    <text evidence="2">The sequence shown here is derived from an EMBL/GenBank/DDBJ whole genome shotgun (WGS) entry which is preliminary data.</text>
</comment>
<dbReference type="GO" id="GO:0043625">
    <property type="term" value="C:delta DNA polymerase complex"/>
    <property type="evidence" value="ECO:0007669"/>
    <property type="project" value="TreeGrafter"/>
</dbReference>
<dbReference type="GO" id="GO:0006261">
    <property type="term" value="P:DNA-templated DNA replication"/>
    <property type="evidence" value="ECO:0007669"/>
    <property type="project" value="TreeGrafter"/>
</dbReference>
<reference evidence="2 3" key="1">
    <citation type="submission" date="2016-07" db="EMBL/GenBank/DDBJ databases">
        <title>Pervasive Adenine N6-methylation of Active Genes in Fungi.</title>
        <authorList>
            <consortium name="DOE Joint Genome Institute"/>
            <person name="Mondo S.J."/>
            <person name="Dannebaum R.O."/>
            <person name="Kuo R.C."/>
            <person name="Labutti K."/>
            <person name="Haridas S."/>
            <person name="Kuo A."/>
            <person name="Salamov A."/>
            <person name="Ahrendt S.R."/>
            <person name="Lipzen A."/>
            <person name="Sullivan W."/>
            <person name="Andreopoulos W.B."/>
            <person name="Clum A."/>
            <person name="Lindquist E."/>
            <person name="Daum C."/>
            <person name="Ramamoorthy G.K."/>
            <person name="Gryganskyi A."/>
            <person name="Culley D."/>
            <person name="Magnuson J.K."/>
            <person name="James T.Y."/>
            <person name="O'Malley M.A."/>
            <person name="Stajich J.E."/>
            <person name="Spatafora J.W."/>
            <person name="Visel A."/>
            <person name="Grigoriev I.V."/>
        </authorList>
    </citation>
    <scope>NUCLEOTIDE SEQUENCE [LARGE SCALE GENOMIC DNA]</scope>
    <source>
        <strain evidence="2 3">68-887.2</strain>
    </source>
</reference>
<evidence type="ECO:0000313" key="3">
    <source>
        <dbReference type="Proteomes" id="UP000193986"/>
    </source>
</evidence>
<feature type="compositionally biased region" description="Polar residues" evidence="1">
    <location>
        <begin position="16"/>
        <end position="32"/>
    </location>
</feature>
<dbReference type="Proteomes" id="UP000193986">
    <property type="component" value="Unassembled WGS sequence"/>
</dbReference>
<dbReference type="FunCoup" id="A0A1Y2B4W8">
    <property type="interactions" value="76"/>
</dbReference>
<dbReference type="GO" id="GO:0000731">
    <property type="term" value="P:DNA synthesis involved in DNA repair"/>
    <property type="evidence" value="ECO:0007669"/>
    <property type="project" value="InterPro"/>
</dbReference>
<feature type="compositionally biased region" description="Basic and acidic residues" evidence="1">
    <location>
        <begin position="75"/>
        <end position="106"/>
    </location>
</feature>
<dbReference type="GO" id="GO:0003887">
    <property type="term" value="F:DNA-directed DNA polymerase activity"/>
    <property type="evidence" value="ECO:0007669"/>
    <property type="project" value="TreeGrafter"/>
</dbReference>
<dbReference type="EMBL" id="MCFC01000025">
    <property type="protein sequence ID" value="ORY29527.1"/>
    <property type="molecule type" value="Genomic_DNA"/>
</dbReference>
<organism evidence="2 3">
    <name type="scientific">Naematelia encephala</name>
    <dbReference type="NCBI Taxonomy" id="71784"/>
    <lineage>
        <taxon>Eukaryota</taxon>
        <taxon>Fungi</taxon>
        <taxon>Dikarya</taxon>
        <taxon>Basidiomycota</taxon>
        <taxon>Agaricomycotina</taxon>
        <taxon>Tremellomycetes</taxon>
        <taxon>Tremellales</taxon>
        <taxon>Naemateliaceae</taxon>
        <taxon>Naematelia</taxon>
    </lineage>
</organism>
<dbReference type="PANTHER" id="PTHR14303">
    <property type="entry name" value="DNA POLYMERASE DELTA SUBUNIT 4"/>
    <property type="match status" value="1"/>
</dbReference>
<protein>
    <submittedName>
        <fullName evidence="2">DNA polymerase delta, subunit 4-domain-containing protein</fullName>
    </submittedName>
</protein>
<dbReference type="STRING" id="71784.A0A1Y2B4W8"/>